<proteinExistence type="predicted"/>
<dbReference type="CDD" id="cd01990">
    <property type="entry name" value="LarE-like"/>
    <property type="match status" value="1"/>
</dbReference>
<evidence type="ECO:0000259" key="2">
    <source>
        <dbReference type="Pfam" id="PF02540"/>
    </source>
</evidence>
<evidence type="ECO:0000313" key="3">
    <source>
        <dbReference type="EMBL" id="RJP67043.1"/>
    </source>
</evidence>
<name>A0A419ET96_9BACT</name>
<organism evidence="3 4">
    <name type="scientific">Candidatus Abyssobacteria bacterium SURF_17</name>
    <dbReference type="NCBI Taxonomy" id="2093361"/>
    <lineage>
        <taxon>Bacteria</taxon>
        <taxon>Pseudomonadati</taxon>
        <taxon>Candidatus Hydrogenedentota</taxon>
        <taxon>Candidatus Abyssobacteria</taxon>
    </lineage>
</organism>
<feature type="domain" description="NAD/GMP synthase" evidence="2">
    <location>
        <begin position="19"/>
        <end position="80"/>
    </location>
</feature>
<dbReference type="Proteomes" id="UP000285961">
    <property type="component" value="Unassembled WGS sequence"/>
</dbReference>
<dbReference type="Pfam" id="PF02540">
    <property type="entry name" value="NAD_synthase"/>
    <property type="match status" value="1"/>
</dbReference>
<dbReference type="InterPro" id="IPR022310">
    <property type="entry name" value="NAD/GMP_synthase"/>
</dbReference>
<evidence type="ECO:0000313" key="4">
    <source>
        <dbReference type="Proteomes" id="UP000285961"/>
    </source>
</evidence>
<gene>
    <name evidence="3" type="primary">larE</name>
    <name evidence="3" type="ORF">C4532_15130</name>
</gene>
<dbReference type="InterPro" id="IPR052188">
    <property type="entry name" value="Ni-pincer_cofactor_biosynth"/>
</dbReference>
<feature type="active site" description="Nucleophile and sulfur donor" evidence="1">
    <location>
        <position position="176"/>
    </location>
</feature>
<accession>A0A419ET96</accession>
<dbReference type="PANTHER" id="PTHR43169">
    <property type="entry name" value="EXSB FAMILY PROTEIN"/>
    <property type="match status" value="1"/>
</dbReference>
<dbReference type="InterPro" id="IPR005232">
    <property type="entry name" value="LarE"/>
</dbReference>
<dbReference type="GO" id="GO:0006163">
    <property type="term" value="P:purine nucleotide metabolic process"/>
    <property type="evidence" value="ECO:0007669"/>
    <property type="project" value="UniProtKB-ARBA"/>
</dbReference>
<dbReference type="GO" id="GO:0016783">
    <property type="term" value="F:sulfurtransferase activity"/>
    <property type="evidence" value="ECO:0007669"/>
    <property type="project" value="InterPro"/>
</dbReference>
<reference evidence="3 4" key="1">
    <citation type="journal article" date="2017" name="ISME J.">
        <title>Energy and carbon metabolisms in a deep terrestrial subsurface fluid microbial community.</title>
        <authorList>
            <person name="Momper L."/>
            <person name="Jungbluth S.P."/>
            <person name="Lee M.D."/>
            <person name="Amend J.P."/>
        </authorList>
    </citation>
    <scope>NUCLEOTIDE SEQUENCE [LARGE SCALE GENOMIC DNA]</scope>
    <source>
        <strain evidence="3">SURF_17</strain>
    </source>
</reference>
<keyword evidence="3" id="KW-0808">Transferase</keyword>
<dbReference type="EMBL" id="QZKI01000109">
    <property type="protein sequence ID" value="RJP67043.1"/>
    <property type="molecule type" value="Genomic_DNA"/>
</dbReference>
<sequence length="273" mass="30264">MAADMKEQRLRKILGDLGSVLVAFSGGVDSSLLLKVAVDTLGHDNVLAVTATSSTYPKPELDEACRIAEQIGARHMVIESEETEIPEFVANPPNRCYYCKRELFGKLARLAEEQGLAAVVDGSNADDRADHRPGRQAAEELHVRSPLMEAGLTKADIRELSRQVGLPTWDKPALACLSSRFPYGTTISPEKLSQVEAAEQLLRKKGFRQVRVRHYDYTARIEVGATELKRFFEGSLIAEVVAELKRLGYTYVTLDLEGYRTGSMNEVLPAREQ</sequence>
<dbReference type="PIRSF" id="PIRSF006661">
    <property type="entry name" value="PP-lp_UCP006661"/>
    <property type="match status" value="1"/>
</dbReference>
<dbReference type="Gene3D" id="3.40.50.620">
    <property type="entry name" value="HUPs"/>
    <property type="match status" value="1"/>
</dbReference>
<protein>
    <submittedName>
        <fullName evidence="3">ATP-dependent sacrificial sulfur transferase LarE</fullName>
    </submittedName>
</protein>
<dbReference type="NCBIfam" id="TIGR00268">
    <property type="entry name" value="ATP-dependent sacrificial sulfur transferase LarE"/>
    <property type="match status" value="1"/>
</dbReference>
<evidence type="ECO:0000256" key="1">
    <source>
        <dbReference type="PIRSR" id="PIRSR006661-1"/>
    </source>
</evidence>
<dbReference type="AlphaFoldDB" id="A0A419ET96"/>
<dbReference type="InterPro" id="IPR014729">
    <property type="entry name" value="Rossmann-like_a/b/a_fold"/>
</dbReference>
<dbReference type="SUPFAM" id="SSF52402">
    <property type="entry name" value="Adenine nucleotide alpha hydrolases-like"/>
    <property type="match status" value="1"/>
</dbReference>
<comment type="caution">
    <text evidence="3">The sequence shown here is derived from an EMBL/GenBank/DDBJ whole genome shotgun (WGS) entry which is preliminary data.</text>
</comment>
<dbReference type="PANTHER" id="PTHR43169:SF2">
    <property type="entry name" value="NAD_GMP SYNTHASE DOMAIN-CONTAINING PROTEIN"/>
    <property type="match status" value="1"/>
</dbReference>